<dbReference type="EMBL" id="CAADII010000003">
    <property type="protein sequence ID" value="VFR52755.1"/>
    <property type="molecule type" value="Genomic_DNA"/>
</dbReference>
<evidence type="ECO:0000313" key="4">
    <source>
        <dbReference type="EMBL" id="VFR52755.1"/>
    </source>
</evidence>
<dbReference type="PANTHER" id="PTHR42815">
    <property type="entry name" value="FAD-BINDING, PUTATIVE (AFU_ORTHOLOGUE AFUA_6G07600)-RELATED"/>
    <property type="match status" value="1"/>
</dbReference>
<dbReference type="Gene3D" id="2.30.110.10">
    <property type="entry name" value="Electron Transport, Fmn-binding Protein, Chain A"/>
    <property type="match status" value="1"/>
</dbReference>
<dbReference type="EMBL" id="CAADID010000007">
    <property type="protein sequence ID" value="VFR58927.1"/>
    <property type="molecule type" value="Genomic_DNA"/>
</dbReference>
<evidence type="ECO:0000313" key="3">
    <source>
        <dbReference type="EMBL" id="VFR47914.1"/>
    </source>
</evidence>
<keyword evidence="5" id="KW-0378">Hydrolase</keyword>
<dbReference type="PANTHER" id="PTHR42815:SF2">
    <property type="entry name" value="FAD-BINDING, PUTATIVE (AFU_ORTHOLOGUE AFUA_6G07600)-RELATED"/>
    <property type="match status" value="1"/>
</dbReference>
<protein>
    <submittedName>
        <fullName evidence="5">Phosphohydrolase (MutT/nudix family protein)</fullName>
    </submittedName>
</protein>
<evidence type="ECO:0000313" key="6">
    <source>
        <dbReference type="EMBL" id="VFR72731.1"/>
    </source>
</evidence>
<dbReference type="InterPro" id="IPR011576">
    <property type="entry name" value="Pyridox_Oxase_N"/>
</dbReference>
<evidence type="ECO:0000313" key="7">
    <source>
        <dbReference type="EMBL" id="VFR83222.1"/>
    </source>
</evidence>
<evidence type="ECO:0000313" key="8">
    <source>
        <dbReference type="EMBL" id="VFR96432.1"/>
    </source>
</evidence>
<evidence type="ECO:0000313" key="9">
    <source>
        <dbReference type="EMBL" id="VFS33922.1"/>
    </source>
</evidence>
<reference evidence="5" key="1">
    <citation type="submission" date="2019-03" db="EMBL/GenBank/DDBJ databases">
        <authorList>
            <person name="Danneels B."/>
        </authorList>
    </citation>
    <scope>NUCLEOTIDE SEQUENCE</scope>
</reference>
<accession>A0A484SB60</accession>
<dbReference type="GO" id="GO:0016787">
    <property type="term" value="F:hydrolase activity"/>
    <property type="evidence" value="ECO:0007669"/>
    <property type="project" value="UniProtKB-KW"/>
</dbReference>
<dbReference type="EMBL" id="CAADIO010000049">
    <property type="protein sequence ID" value="VFR96432.1"/>
    <property type="molecule type" value="Genomic_DNA"/>
</dbReference>
<dbReference type="Pfam" id="PF01243">
    <property type="entry name" value="PNPOx_N"/>
    <property type="match status" value="1"/>
</dbReference>
<dbReference type="InterPro" id="IPR024029">
    <property type="entry name" value="Pyridox_Oxase_FMN-dep"/>
</dbReference>
<dbReference type="InterPro" id="IPR012349">
    <property type="entry name" value="Split_barrel_FMN-bd"/>
</dbReference>
<proteinExistence type="predicted"/>
<dbReference type="EMBL" id="CAADIP010000012">
    <property type="protein sequence ID" value="VFR83222.1"/>
    <property type="molecule type" value="Genomic_DNA"/>
</dbReference>
<dbReference type="EMBL" id="CAADIK010000030">
    <property type="protein sequence ID" value="VFR72731.1"/>
    <property type="molecule type" value="Genomic_DNA"/>
</dbReference>
<gene>
    <name evidence="2" type="ORF">AMP9_1883</name>
    <name evidence="3" type="ORF">ANT2_1909</name>
    <name evidence="5" type="ORF">ANT3_1911</name>
    <name evidence="4" type="ORF">BRI6_2026</name>
    <name evidence="6" type="ORF">BRI9_2081</name>
    <name evidence="7" type="ORF">IVO3_2079</name>
    <name evidence="8" type="ORF">RAN3_1855</name>
    <name evidence="9" type="ORF">RAN7_2053</name>
</gene>
<dbReference type="AlphaFoldDB" id="A0A484SB60"/>
<dbReference type="NCBIfam" id="TIGR04025">
    <property type="entry name" value="PPOX_FMN_DR2398"/>
    <property type="match status" value="1"/>
</dbReference>
<feature type="domain" description="Pyridoxamine 5'-phosphate oxidase N-terminal" evidence="1">
    <location>
        <begin position="40"/>
        <end position="159"/>
    </location>
</feature>
<sequence length="213" mass="23064">MSETPRPPGSAHPVTDLAALEALYGTPAAASIKKEIDYLHPHYQAFVKAAPFVALATQGPDGLDASPRGDPAGFVHIHDDRTLLLPDRRGNNRIDSLRNIVHDPRVALLFLIPGVGETLRVNGRAVIATDPELLARFAVEGKLPLSVLVVHVERVFFQCSRAVLRARLWDPAVQIARTALPSTGMILQDLSQAEIDGKAYDAALPGRVKATMY</sequence>
<evidence type="ECO:0000313" key="2">
    <source>
        <dbReference type="EMBL" id="VFR25160.1"/>
    </source>
</evidence>
<evidence type="ECO:0000313" key="5">
    <source>
        <dbReference type="EMBL" id="VFR58927.1"/>
    </source>
</evidence>
<dbReference type="EMBL" id="CAADIZ010000073">
    <property type="protein sequence ID" value="VFS33922.1"/>
    <property type="molecule type" value="Genomic_DNA"/>
</dbReference>
<organism evidence="5">
    <name type="scientific">plant metagenome</name>
    <dbReference type="NCBI Taxonomy" id="1297885"/>
    <lineage>
        <taxon>unclassified sequences</taxon>
        <taxon>metagenomes</taxon>
        <taxon>organismal metagenomes</taxon>
    </lineage>
</organism>
<dbReference type="SUPFAM" id="SSF50475">
    <property type="entry name" value="FMN-binding split barrel"/>
    <property type="match status" value="1"/>
</dbReference>
<name>A0A484SB60_9ZZZZ</name>
<dbReference type="EMBL" id="CAADIG010000025">
    <property type="protein sequence ID" value="VFR47914.1"/>
    <property type="molecule type" value="Genomic_DNA"/>
</dbReference>
<dbReference type="EMBL" id="CAADHY010000018">
    <property type="protein sequence ID" value="VFR25160.1"/>
    <property type="molecule type" value="Genomic_DNA"/>
</dbReference>
<evidence type="ECO:0000259" key="1">
    <source>
        <dbReference type="Pfam" id="PF01243"/>
    </source>
</evidence>